<sequence>MLALEIAVSFYLVQASRNSDPAGKAMGQGLGYLGLTLGVVLTILLLTGFFTGIKSLVTGITLLACLTVAFLVLSQVKDTFDASLDGLLGKGFQSGSLVFPPGKPTSMARAIAAGDTIRIRTLAAEGLDLGQEGYEVKSYLHYAIQLAIDHGHSISSLRALLEAGADPNLRAPLVEPVTAYGKTGLEAMEMLLQKGADPNQRDIYRVPVLHHGVVPEKLKLLVAYRADINATSAYEPLAGYTPLMSLLDDEAWKSVLFLMEKGADTERRAEDGTTFREMMRRRRNAFNGSQIPIPPEFKQVEQRLGLGLDHPSQ</sequence>
<dbReference type="InterPro" id="IPR036770">
    <property type="entry name" value="Ankyrin_rpt-contain_sf"/>
</dbReference>
<name>A0A6C0GBF4_9BACT</name>
<keyword evidence="1" id="KW-0812">Transmembrane</keyword>
<evidence type="ECO:0000313" key="2">
    <source>
        <dbReference type="EMBL" id="QHT65227.1"/>
    </source>
</evidence>
<reference evidence="2 3" key="1">
    <citation type="submission" date="2020-01" db="EMBL/GenBank/DDBJ databases">
        <authorList>
            <person name="Kim M.K."/>
        </authorList>
    </citation>
    <scope>NUCLEOTIDE SEQUENCE [LARGE SCALE GENOMIC DNA]</scope>
    <source>
        <strain evidence="2 3">172606-1</strain>
    </source>
</reference>
<gene>
    <name evidence="2" type="ORF">GXP67_00325</name>
</gene>
<keyword evidence="1" id="KW-0472">Membrane</keyword>
<feature type="transmembrane region" description="Helical" evidence="1">
    <location>
        <begin position="56"/>
        <end position="73"/>
    </location>
</feature>
<proteinExistence type="predicted"/>
<evidence type="ECO:0000256" key="1">
    <source>
        <dbReference type="SAM" id="Phobius"/>
    </source>
</evidence>
<dbReference type="Proteomes" id="UP000480178">
    <property type="component" value="Chromosome"/>
</dbReference>
<keyword evidence="1" id="KW-1133">Transmembrane helix</keyword>
<accession>A0A6C0GBF4</accession>
<evidence type="ECO:0000313" key="3">
    <source>
        <dbReference type="Proteomes" id="UP000480178"/>
    </source>
</evidence>
<dbReference type="Gene3D" id="1.25.40.20">
    <property type="entry name" value="Ankyrin repeat-containing domain"/>
    <property type="match status" value="1"/>
</dbReference>
<organism evidence="2 3">
    <name type="scientific">Rhodocytophaga rosea</name>
    <dbReference type="NCBI Taxonomy" id="2704465"/>
    <lineage>
        <taxon>Bacteria</taxon>
        <taxon>Pseudomonadati</taxon>
        <taxon>Bacteroidota</taxon>
        <taxon>Cytophagia</taxon>
        <taxon>Cytophagales</taxon>
        <taxon>Rhodocytophagaceae</taxon>
        <taxon>Rhodocytophaga</taxon>
    </lineage>
</organism>
<dbReference type="KEGG" id="rhoz:GXP67_00325"/>
<dbReference type="SUPFAM" id="SSF48403">
    <property type="entry name" value="Ankyrin repeat"/>
    <property type="match status" value="1"/>
</dbReference>
<dbReference type="EMBL" id="CP048222">
    <property type="protein sequence ID" value="QHT65227.1"/>
    <property type="molecule type" value="Genomic_DNA"/>
</dbReference>
<keyword evidence="3" id="KW-1185">Reference proteome</keyword>
<feature type="transmembrane region" description="Helical" evidence="1">
    <location>
        <begin position="31"/>
        <end position="49"/>
    </location>
</feature>
<dbReference type="AlphaFoldDB" id="A0A6C0GBF4"/>
<dbReference type="RefSeq" id="WP_162441315.1">
    <property type="nucleotide sequence ID" value="NZ_CP048222.1"/>
</dbReference>
<protein>
    <submittedName>
        <fullName evidence="2">Uncharacterized protein</fullName>
    </submittedName>
</protein>